<comment type="caution">
    <text evidence="6">The sequence shown here is derived from an EMBL/GenBank/DDBJ whole genome shotgun (WGS) entry which is preliminary data.</text>
</comment>
<dbReference type="AlphaFoldDB" id="A0A261VEC7"/>
<dbReference type="InterPro" id="IPR004113">
    <property type="entry name" value="FAD-bd_oxidored_4_C"/>
</dbReference>
<reference evidence="7" key="1">
    <citation type="submission" date="2017-05" db="EMBL/GenBank/DDBJ databases">
        <title>Complete and WGS of Bordetella genogroups.</title>
        <authorList>
            <person name="Spilker T."/>
            <person name="Lipuma J."/>
        </authorList>
    </citation>
    <scope>NUCLEOTIDE SEQUENCE [LARGE SCALE GENOMIC DNA]</scope>
    <source>
        <strain evidence="7">AU6712</strain>
    </source>
</reference>
<dbReference type="InterPro" id="IPR016169">
    <property type="entry name" value="FAD-bd_PCMH_sub2"/>
</dbReference>
<comment type="cofactor">
    <cofactor evidence="1">
        <name>FAD</name>
        <dbReference type="ChEBI" id="CHEBI:57692"/>
    </cofactor>
</comment>
<dbReference type="Pfam" id="PF02913">
    <property type="entry name" value="FAD-oxidase_C"/>
    <property type="match status" value="1"/>
</dbReference>
<dbReference type="Gene3D" id="3.30.43.10">
    <property type="entry name" value="Uridine Diphospho-n-acetylenolpyruvylglucosamine Reductase, domain 2"/>
    <property type="match status" value="1"/>
</dbReference>
<dbReference type="InterPro" id="IPR016164">
    <property type="entry name" value="FAD-linked_Oxase-like_C"/>
</dbReference>
<dbReference type="InterPro" id="IPR016171">
    <property type="entry name" value="Vanillyl_alc_oxidase_C-sub2"/>
</dbReference>
<evidence type="ECO:0000256" key="2">
    <source>
        <dbReference type="ARBA" id="ARBA00008000"/>
    </source>
</evidence>
<evidence type="ECO:0000313" key="6">
    <source>
        <dbReference type="EMBL" id="OZI71902.1"/>
    </source>
</evidence>
<comment type="similarity">
    <text evidence="2">Belongs to the FAD-binding oxidoreductase/transferase type 4 family.</text>
</comment>
<keyword evidence="7" id="KW-1185">Reference proteome</keyword>
<dbReference type="GO" id="GO:0071949">
    <property type="term" value="F:FAD binding"/>
    <property type="evidence" value="ECO:0007669"/>
    <property type="project" value="InterPro"/>
</dbReference>
<gene>
    <name evidence="6" type="ORF">CAL22_19155</name>
</gene>
<dbReference type="PANTHER" id="PTHR43716">
    <property type="entry name" value="D-2-HYDROXYGLUTARATE DEHYDROGENASE, MITOCHONDRIAL"/>
    <property type="match status" value="1"/>
</dbReference>
<sequence>MSDEILDQLRAIVGEANVLTGADKAPYEADWRGQVSGVALALVRPATADEVSRVVRLCDAWHIGLVAQGGNTGLAAGAIPDATGTQILLNLCRLKAVRHIDRPNMTVTVEAGCTLQHLREALADAGLLFPLSLGSEGSCTIGGNLATNAGGAQALRFGNARDLCLGLEFVTAQGELISELGGLRKDNTGFDLRNLMIGSEGCLGIITSATLKILDAPDASLCAWLGVPDVEAAVALLALCQAELGSALSSFEIMNRTSLTLVEQQFPDTTVPFLHDPAVGYWVLLQADARGPAIALQEQIERLLELALERSVVADAALADSLQRAKGFWRIREHIVLAQAKLPHVVNFDIALPVSAIAPFLARAAKALEQRFGALKVVNFGHLGDGNLHFSVHTAPLQQRAAQTAAVEPELRALIYDLVIQLHGSFSAEHGIGTAKKGYLSHYKAGPRLRMMQDIKRALDPKGILNPGKVVEQNAD</sequence>
<name>A0A261VEC7_9BORD</name>
<dbReference type="InterPro" id="IPR006094">
    <property type="entry name" value="Oxid_FAD_bind_N"/>
</dbReference>
<dbReference type="InterPro" id="IPR051264">
    <property type="entry name" value="FAD-oxidored/transferase_4"/>
</dbReference>
<dbReference type="InterPro" id="IPR036318">
    <property type="entry name" value="FAD-bd_PCMH-like_sf"/>
</dbReference>
<evidence type="ECO:0000256" key="1">
    <source>
        <dbReference type="ARBA" id="ARBA00001974"/>
    </source>
</evidence>
<proteinExistence type="inferred from homology"/>
<dbReference type="SUPFAM" id="SSF56176">
    <property type="entry name" value="FAD-binding/transporter-associated domain-like"/>
    <property type="match status" value="1"/>
</dbReference>
<dbReference type="Gene3D" id="1.10.45.10">
    <property type="entry name" value="Vanillyl-alcohol Oxidase, Chain A, domain 4"/>
    <property type="match status" value="1"/>
</dbReference>
<dbReference type="EMBL" id="NEVU01000003">
    <property type="protein sequence ID" value="OZI71902.1"/>
    <property type="molecule type" value="Genomic_DNA"/>
</dbReference>
<dbReference type="InterPro" id="IPR016167">
    <property type="entry name" value="FAD-bd_PCMH_sub1"/>
</dbReference>
<dbReference type="PANTHER" id="PTHR43716:SF2">
    <property type="entry name" value="BLL6224 PROTEIN"/>
    <property type="match status" value="1"/>
</dbReference>
<evidence type="ECO:0000256" key="4">
    <source>
        <dbReference type="ARBA" id="ARBA00022827"/>
    </source>
</evidence>
<dbReference type="OrthoDB" id="8522822at2"/>
<evidence type="ECO:0000256" key="3">
    <source>
        <dbReference type="ARBA" id="ARBA00022630"/>
    </source>
</evidence>
<dbReference type="PROSITE" id="PS51387">
    <property type="entry name" value="FAD_PCMH"/>
    <property type="match status" value="1"/>
</dbReference>
<keyword evidence="3" id="KW-0285">Flavoprotein</keyword>
<evidence type="ECO:0000259" key="5">
    <source>
        <dbReference type="PROSITE" id="PS51387"/>
    </source>
</evidence>
<dbReference type="GO" id="GO:0022904">
    <property type="term" value="P:respiratory electron transport chain"/>
    <property type="evidence" value="ECO:0007669"/>
    <property type="project" value="TreeGrafter"/>
</dbReference>
<dbReference type="Gene3D" id="3.30.70.2740">
    <property type="match status" value="1"/>
</dbReference>
<evidence type="ECO:0000313" key="7">
    <source>
        <dbReference type="Proteomes" id="UP000216429"/>
    </source>
</evidence>
<accession>A0A261VEC7</accession>
<organism evidence="6 7">
    <name type="scientific">Bordetella genomosp. 12</name>
    <dbReference type="NCBI Taxonomy" id="463035"/>
    <lineage>
        <taxon>Bacteria</taxon>
        <taxon>Pseudomonadati</taxon>
        <taxon>Pseudomonadota</taxon>
        <taxon>Betaproteobacteria</taxon>
        <taxon>Burkholderiales</taxon>
        <taxon>Alcaligenaceae</taxon>
        <taxon>Bordetella</taxon>
    </lineage>
</organism>
<dbReference type="SUPFAM" id="SSF55103">
    <property type="entry name" value="FAD-linked oxidases, C-terminal domain"/>
    <property type="match status" value="1"/>
</dbReference>
<dbReference type="RefSeq" id="WP_094815880.1">
    <property type="nucleotide sequence ID" value="NZ_NEVU01000003.1"/>
</dbReference>
<keyword evidence="4" id="KW-0274">FAD</keyword>
<dbReference type="Pfam" id="PF01565">
    <property type="entry name" value="FAD_binding_4"/>
    <property type="match status" value="1"/>
</dbReference>
<protein>
    <recommendedName>
        <fullName evidence="5">FAD-binding PCMH-type domain-containing protein</fullName>
    </recommendedName>
</protein>
<dbReference type="Gene3D" id="3.30.70.2190">
    <property type="match status" value="1"/>
</dbReference>
<dbReference type="Proteomes" id="UP000216429">
    <property type="component" value="Unassembled WGS sequence"/>
</dbReference>
<feature type="domain" description="FAD-binding PCMH-type" evidence="5">
    <location>
        <begin position="35"/>
        <end position="216"/>
    </location>
</feature>
<dbReference type="GO" id="GO:0003824">
    <property type="term" value="F:catalytic activity"/>
    <property type="evidence" value="ECO:0007669"/>
    <property type="project" value="InterPro"/>
</dbReference>
<dbReference type="FunFam" id="1.10.45.10:FF:000001">
    <property type="entry name" value="D-lactate dehydrogenase mitochondrial"/>
    <property type="match status" value="1"/>
</dbReference>
<dbReference type="InterPro" id="IPR016166">
    <property type="entry name" value="FAD-bd_PCMH"/>
</dbReference>
<dbReference type="Gene3D" id="3.30.465.10">
    <property type="match status" value="1"/>
</dbReference>